<dbReference type="CDD" id="cd00033">
    <property type="entry name" value="CCP"/>
    <property type="match status" value="1"/>
</dbReference>
<dbReference type="SMART" id="SM00327">
    <property type="entry name" value="VWA"/>
    <property type="match status" value="1"/>
</dbReference>
<dbReference type="PRINTS" id="PR00453">
    <property type="entry name" value="VWFADOMAIN"/>
</dbReference>
<evidence type="ECO:0000313" key="5">
    <source>
        <dbReference type="EMBL" id="CAG5104642.1"/>
    </source>
</evidence>
<dbReference type="EMBL" id="OU015566">
    <property type="protein sequence ID" value="CAG5104642.1"/>
    <property type="molecule type" value="Genomic_DNA"/>
</dbReference>
<dbReference type="PROSITE" id="PS50923">
    <property type="entry name" value="SUSHI"/>
    <property type="match status" value="1"/>
</dbReference>
<evidence type="ECO:0000259" key="4">
    <source>
        <dbReference type="PROSITE" id="PS50923"/>
    </source>
</evidence>
<gene>
    <name evidence="5" type="ORF">OKIOD_LOCUS10180</name>
</gene>
<dbReference type="SUPFAM" id="SSF53300">
    <property type="entry name" value="vWA-like"/>
    <property type="match status" value="1"/>
</dbReference>
<dbReference type="PANTHER" id="PTHR24020:SF87">
    <property type="entry name" value="COLLAGEN ALPHA-1(VI) CHAIN-LIKE"/>
    <property type="match status" value="1"/>
</dbReference>
<feature type="domain" description="Sushi" evidence="4">
    <location>
        <begin position="244"/>
        <end position="310"/>
    </location>
</feature>
<name>A0ABN7SMU6_OIKDI</name>
<keyword evidence="1" id="KW-1015">Disulfide bond</keyword>
<organism evidence="5 6">
    <name type="scientific">Oikopleura dioica</name>
    <name type="common">Tunicate</name>
    <dbReference type="NCBI Taxonomy" id="34765"/>
    <lineage>
        <taxon>Eukaryota</taxon>
        <taxon>Metazoa</taxon>
        <taxon>Chordata</taxon>
        <taxon>Tunicata</taxon>
        <taxon>Appendicularia</taxon>
        <taxon>Copelata</taxon>
        <taxon>Oikopleuridae</taxon>
        <taxon>Oikopleura</taxon>
    </lineage>
</organism>
<dbReference type="Gene3D" id="3.40.50.410">
    <property type="entry name" value="von Willebrand factor, type A domain"/>
    <property type="match status" value="1"/>
</dbReference>
<sequence>MKLLQILALGVSSMELPRVSSLNKRSTEDVLKHLPRMIRDTRDYDDEDDDPAFELRGESPMMTEEQIQASEELYNSYIADPNIQNTPFKPMDSFVSEIFDNKRDDPVALPEEIGLRADRSSQEFKRFLDRNPSGLAKISLPPNLLSDLYDPVYEEGPLLCKKSRSASERGIGAGEQPIHIKPIGCCPNHEDGKPFGPGKACCCGHVYNTTSHFCCDESAGQCTDGSWHIYENTEQNKRKCWKSQTCVTEPTTNIVELSCTNSVYHGSTCDFTCPTGFDLAGIDQASCDPKTGDWTNIFGQTVEETPCCKRKCDTKDPNYKLDFFIILDQSSSIGDENFQKMKNFVINLLMQSNLGQHGVRVGLITYNRRPTLRFHMNEMENHQQAINAVDSIVYEGRGTNTGAAIKWVVENAFRPEFGDRPEVPNKVLLITDGRARDPPVLKVQSGRLQEQSTVYALGIGKQIDYVELNRIASDPSERHVLYVDNFSFLERAFQKPTLSSIFCDEVCLK</sequence>
<evidence type="ECO:0000256" key="1">
    <source>
        <dbReference type="ARBA" id="ARBA00023157"/>
    </source>
</evidence>
<dbReference type="InterPro" id="IPR050525">
    <property type="entry name" value="ECM_Assembly_Org"/>
</dbReference>
<keyword evidence="2" id="KW-0768">Sushi</keyword>
<dbReference type="PROSITE" id="PS50234">
    <property type="entry name" value="VWFA"/>
    <property type="match status" value="1"/>
</dbReference>
<protein>
    <submittedName>
        <fullName evidence="5">Oidioi.mRNA.OKI2018_I69.chr1.g1415.t1.cds</fullName>
    </submittedName>
</protein>
<keyword evidence="6" id="KW-1185">Reference proteome</keyword>
<dbReference type="CDD" id="cd01450">
    <property type="entry name" value="vWFA_subfamily_ECM"/>
    <property type="match status" value="1"/>
</dbReference>
<dbReference type="Proteomes" id="UP001158576">
    <property type="component" value="Chromosome 1"/>
</dbReference>
<dbReference type="PANTHER" id="PTHR24020">
    <property type="entry name" value="COLLAGEN ALPHA"/>
    <property type="match status" value="1"/>
</dbReference>
<dbReference type="InterPro" id="IPR000436">
    <property type="entry name" value="Sushi_SCR_CCP_dom"/>
</dbReference>
<comment type="caution">
    <text evidence="2">Lacks conserved residue(s) required for the propagation of feature annotation.</text>
</comment>
<evidence type="ECO:0000256" key="2">
    <source>
        <dbReference type="PROSITE-ProRule" id="PRU00302"/>
    </source>
</evidence>
<dbReference type="InterPro" id="IPR036465">
    <property type="entry name" value="vWFA_dom_sf"/>
</dbReference>
<accession>A0ABN7SMU6</accession>
<evidence type="ECO:0000259" key="3">
    <source>
        <dbReference type="PROSITE" id="PS50234"/>
    </source>
</evidence>
<dbReference type="Pfam" id="PF00092">
    <property type="entry name" value="VWA"/>
    <property type="match status" value="1"/>
</dbReference>
<reference evidence="5 6" key="1">
    <citation type="submission" date="2021-04" db="EMBL/GenBank/DDBJ databases">
        <authorList>
            <person name="Bliznina A."/>
        </authorList>
    </citation>
    <scope>NUCLEOTIDE SEQUENCE [LARGE SCALE GENOMIC DNA]</scope>
</reference>
<evidence type="ECO:0000313" key="6">
    <source>
        <dbReference type="Proteomes" id="UP001158576"/>
    </source>
</evidence>
<dbReference type="InterPro" id="IPR002035">
    <property type="entry name" value="VWF_A"/>
</dbReference>
<proteinExistence type="predicted"/>
<feature type="domain" description="VWFA" evidence="3">
    <location>
        <begin position="322"/>
        <end position="501"/>
    </location>
</feature>
<dbReference type="Gene3D" id="2.10.70.10">
    <property type="entry name" value="Complement Module, domain 1"/>
    <property type="match status" value="1"/>
</dbReference>